<dbReference type="EMBL" id="VXIV02001191">
    <property type="protein sequence ID" value="KAF6033968.1"/>
    <property type="molecule type" value="Genomic_DNA"/>
</dbReference>
<feature type="compositionally biased region" description="Basic residues" evidence="5">
    <location>
        <begin position="294"/>
        <end position="309"/>
    </location>
</feature>
<evidence type="ECO:0000256" key="5">
    <source>
        <dbReference type="SAM" id="MobiDB-lite"/>
    </source>
</evidence>
<dbReference type="GO" id="GO:0008017">
    <property type="term" value="F:microtubule binding"/>
    <property type="evidence" value="ECO:0007669"/>
    <property type="project" value="InterPro"/>
</dbReference>
<proteinExistence type="inferred from homology"/>
<dbReference type="AlphaFoldDB" id="A0A7J7K8M0"/>
<feature type="domain" description="Calponin-homology (CH)" evidence="6">
    <location>
        <begin position="53"/>
        <end position="172"/>
    </location>
</feature>
<dbReference type="GO" id="GO:0001578">
    <property type="term" value="P:microtubule bundle formation"/>
    <property type="evidence" value="ECO:0007669"/>
    <property type="project" value="TreeGrafter"/>
</dbReference>
<feature type="region of interest" description="Disordered" evidence="5">
    <location>
        <begin position="291"/>
        <end position="433"/>
    </location>
</feature>
<feature type="compositionally biased region" description="Polar residues" evidence="5">
    <location>
        <begin position="395"/>
        <end position="417"/>
    </location>
</feature>
<dbReference type="PANTHER" id="PTHR46756">
    <property type="entry name" value="TRANSGELIN"/>
    <property type="match status" value="1"/>
</dbReference>
<dbReference type="GO" id="GO:0001725">
    <property type="term" value="C:stress fiber"/>
    <property type="evidence" value="ECO:0007669"/>
    <property type="project" value="TreeGrafter"/>
</dbReference>
<organism evidence="8 9">
    <name type="scientific">Bugula neritina</name>
    <name type="common">Brown bryozoan</name>
    <name type="synonym">Sertularia neritina</name>
    <dbReference type="NCBI Taxonomy" id="10212"/>
    <lineage>
        <taxon>Eukaryota</taxon>
        <taxon>Metazoa</taxon>
        <taxon>Spiralia</taxon>
        <taxon>Lophotrochozoa</taxon>
        <taxon>Bryozoa</taxon>
        <taxon>Gymnolaemata</taxon>
        <taxon>Cheilostomatida</taxon>
        <taxon>Flustrina</taxon>
        <taxon>Buguloidea</taxon>
        <taxon>Bugulidae</taxon>
        <taxon>Bugula</taxon>
    </lineage>
</organism>
<evidence type="ECO:0000256" key="1">
    <source>
        <dbReference type="ARBA" id="ARBA00004245"/>
    </source>
</evidence>
<feature type="compositionally biased region" description="Basic and acidic residues" evidence="5">
    <location>
        <begin position="327"/>
        <end position="340"/>
    </location>
</feature>
<dbReference type="InterPro" id="IPR003108">
    <property type="entry name" value="GAR_dom"/>
</dbReference>
<dbReference type="GO" id="GO:0031110">
    <property type="term" value="P:regulation of microtubule polymerization or depolymerization"/>
    <property type="evidence" value="ECO:0007669"/>
    <property type="project" value="TreeGrafter"/>
</dbReference>
<dbReference type="PANTHER" id="PTHR46756:SF18">
    <property type="entry name" value="GAS2-LIKE PROTEIN PICKLED EGGS"/>
    <property type="match status" value="1"/>
</dbReference>
<dbReference type="Proteomes" id="UP000593567">
    <property type="component" value="Unassembled WGS sequence"/>
</dbReference>
<feature type="compositionally biased region" description="Low complexity" evidence="5">
    <location>
        <begin position="310"/>
        <end position="326"/>
    </location>
</feature>
<feature type="compositionally biased region" description="Low complexity" evidence="5">
    <location>
        <begin position="365"/>
        <end position="378"/>
    </location>
</feature>
<comment type="subcellular location">
    <subcellularLocation>
        <location evidence="1">Cytoplasm</location>
        <location evidence="1">Cytoskeleton</location>
    </subcellularLocation>
</comment>
<evidence type="ECO:0000259" key="7">
    <source>
        <dbReference type="PROSITE" id="PS51460"/>
    </source>
</evidence>
<name>A0A7J7K8M0_BUGNE</name>
<keyword evidence="2" id="KW-0963">Cytoplasm</keyword>
<dbReference type="SUPFAM" id="SSF143575">
    <property type="entry name" value="GAS2 domain-like"/>
    <property type="match status" value="1"/>
</dbReference>
<dbReference type="Pfam" id="PF00307">
    <property type="entry name" value="CH"/>
    <property type="match status" value="1"/>
</dbReference>
<feature type="region of interest" description="Disordered" evidence="5">
    <location>
        <begin position="1"/>
        <end position="40"/>
    </location>
</feature>
<comment type="caution">
    <text evidence="8">The sequence shown here is derived from an EMBL/GenBank/DDBJ whole genome shotgun (WGS) entry which is preliminary data.</text>
</comment>
<dbReference type="InterPro" id="IPR036534">
    <property type="entry name" value="GAR_dom_sf"/>
</dbReference>
<dbReference type="SUPFAM" id="SSF47576">
    <property type="entry name" value="Calponin-homology domain, CH-domain"/>
    <property type="match status" value="1"/>
</dbReference>
<evidence type="ECO:0008006" key="10">
    <source>
        <dbReference type="Google" id="ProtNLM"/>
    </source>
</evidence>
<dbReference type="GO" id="GO:0008093">
    <property type="term" value="F:cytoskeletal anchor activity"/>
    <property type="evidence" value="ECO:0007669"/>
    <property type="project" value="TreeGrafter"/>
</dbReference>
<feature type="region of interest" description="Disordered" evidence="5">
    <location>
        <begin position="447"/>
        <end position="502"/>
    </location>
</feature>
<evidence type="ECO:0000256" key="4">
    <source>
        <dbReference type="ARBA" id="ARBA00038441"/>
    </source>
</evidence>
<dbReference type="GO" id="GO:1904825">
    <property type="term" value="P:protein localization to microtubule plus-end"/>
    <property type="evidence" value="ECO:0007669"/>
    <property type="project" value="TreeGrafter"/>
</dbReference>
<dbReference type="PROSITE" id="PS51460">
    <property type="entry name" value="GAR"/>
    <property type="match status" value="1"/>
</dbReference>
<evidence type="ECO:0000313" key="9">
    <source>
        <dbReference type="Proteomes" id="UP000593567"/>
    </source>
</evidence>
<dbReference type="Gene3D" id="1.10.418.10">
    <property type="entry name" value="Calponin-like domain"/>
    <property type="match status" value="1"/>
</dbReference>
<dbReference type="OrthoDB" id="206130at2759"/>
<feature type="compositionally biased region" description="Polar residues" evidence="5">
    <location>
        <begin position="346"/>
        <end position="362"/>
    </location>
</feature>
<dbReference type="Pfam" id="PF02187">
    <property type="entry name" value="GAS2"/>
    <property type="match status" value="1"/>
</dbReference>
<evidence type="ECO:0000259" key="6">
    <source>
        <dbReference type="PROSITE" id="PS50021"/>
    </source>
</evidence>
<dbReference type="SMART" id="SM00033">
    <property type="entry name" value="CH"/>
    <property type="match status" value="1"/>
</dbReference>
<dbReference type="SMART" id="SM00243">
    <property type="entry name" value="GAS2"/>
    <property type="match status" value="1"/>
</dbReference>
<dbReference type="PROSITE" id="PS50021">
    <property type="entry name" value="CH"/>
    <property type="match status" value="1"/>
</dbReference>
<comment type="similarity">
    <text evidence="4">Belongs to the GAS2 family.</text>
</comment>
<evidence type="ECO:0000256" key="2">
    <source>
        <dbReference type="ARBA" id="ARBA00022490"/>
    </source>
</evidence>
<dbReference type="InterPro" id="IPR036872">
    <property type="entry name" value="CH_dom_sf"/>
</dbReference>
<feature type="domain" description="GAR" evidence="7">
    <location>
        <begin position="221"/>
        <end position="293"/>
    </location>
</feature>
<dbReference type="GO" id="GO:0005737">
    <property type="term" value="C:cytoplasm"/>
    <property type="evidence" value="ECO:0007669"/>
    <property type="project" value="TreeGrafter"/>
</dbReference>
<keyword evidence="9" id="KW-1185">Reference proteome</keyword>
<accession>A0A7J7K8M0</accession>
<dbReference type="Gene3D" id="3.30.920.20">
    <property type="entry name" value="Gas2-like domain"/>
    <property type="match status" value="1"/>
</dbReference>
<evidence type="ECO:0000256" key="3">
    <source>
        <dbReference type="ARBA" id="ARBA00023212"/>
    </source>
</evidence>
<evidence type="ECO:0000313" key="8">
    <source>
        <dbReference type="EMBL" id="KAF6033968.1"/>
    </source>
</evidence>
<dbReference type="GO" id="GO:0035371">
    <property type="term" value="C:microtubule plus-end"/>
    <property type="evidence" value="ECO:0007669"/>
    <property type="project" value="TreeGrafter"/>
</dbReference>
<dbReference type="CDD" id="cd21268">
    <property type="entry name" value="CH_GAS2L1_2"/>
    <property type="match status" value="1"/>
</dbReference>
<protein>
    <recommendedName>
        <fullName evidence="10">GAS2L1</fullName>
    </recommendedName>
</protein>
<feature type="compositionally biased region" description="Basic and acidic residues" evidence="5">
    <location>
        <begin position="379"/>
        <end position="394"/>
    </location>
</feature>
<dbReference type="GO" id="GO:0051015">
    <property type="term" value="F:actin filament binding"/>
    <property type="evidence" value="ECO:0007669"/>
    <property type="project" value="TreeGrafter"/>
</dbReference>
<dbReference type="GO" id="GO:0005884">
    <property type="term" value="C:actin filament"/>
    <property type="evidence" value="ECO:0007669"/>
    <property type="project" value="TreeGrafter"/>
</dbReference>
<keyword evidence="3" id="KW-0206">Cytoskeleton</keyword>
<reference evidence="8" key="1">
    <citation type="submission" date="2020-06" db="EMBL/GenBank/DDBJ databases">
        <title>Draft genome of Bugula neritina, a colonial animal packing powerful symbionts and potential medicines.</title>
        <authorList>
            <person name="Rayko M."/>
        </authorList>
    </citation>
    <scope>NUCLEOTIDE SEQUENCE [LARGE SCALE GENOMIC DNA]</scope>
    <source>
        <strain evidence="8">Kwan_BN1</strain>
    </source>
</reference>
<sequence length="536" mass="60129">MTTPLDSIDCESLSSTVSSPPSPHSPISPTHSLHRLDRKSSVRPYHSRDAYLYAMREDLAVWFNDLYSTNLTADNLLDNLQDGSFLCLHANNVKSYIEAAGDTAKQIPNIVYRTGAKAGSFQARDNLANFINWVKNHLGVNDVLLFESDDLVMMKNEKNVVLCLLEVARRGARYGMLAPMLVQFEQEIDEMEQKMKREEGRRNSEGSLIADTPAMISDTDSDKASLDEWVQSVVQRCTCPKQFPLVNVSRGKYRIGFTQNVVFVRILRNHVMIRVGGGWDTLEHYLDKHDPCRCRKSHNTTAPRARKSSNPKPSSLNSLSQKSSVSNHKDRPSDKREKSLLVRSKSVASLESPDAQSTPLKTKSSRSGSTDLLSSDLLITRDDTGRHVIDDTHDSSPPSNIPPNKTNKSFLKQSKQSLGKPRHSLGTASCKGLLERSKSPSYDLRKKWKDSLQGQNPHSSRPRSQSRSRTMSSRRSESRDSSSSRASPGKTMSLPRNRHMSLPNTARSRVLFTAQHTWTYLFRGQAQKNFVSSLPT</sequence>
<gene>
    <name evidence="8" type="ORF">EB796_007721</name>
</gene>
<dbReference type="GO" id="GO:0051764">
    <property type="term" value="P:actin crosslink formation"/>
    <property type="evidence" value="ECO:0007669"/>
    <property type="project" value="TreeGrafter"/>
</dbReference>
<dbReference type="InterPro" id="IPR001715">
    <property type="entry name" value="CH_dom"/>
</dbReference>